<feature type="transmembrane region" description="Helical" evidence="8">
    <location>
        <begin position="397"/>
        <end position="419"/>
    </location>
</feature>
<feature type="transmembrane region" description="Helical" evidence="8">
    <location>
        <begin position="164"/>
        <end position="184"/>
    </location>
</feature>
<keyword evidence="2" id="KW-1003">Cell membrane</keyword>
<keyword evidence="6 8" id="KW-1133">Transmembrane helix</keyword>
<evidence type="ECO:0000256" key="3">
    <source>
        <dbReference type="ARBA" id="ARBA00022676"/>
    </source>
</evidence>
<feature type="transmembrane region" description="Helical" evidence="8">
    <location>
        <begin position="366"/>
        <end position="385"/>
    </location>
</feature>
<dbReference type="AlphaFoldDB" id="A0A0M9UCE9"/>
<evidence type="ECO:0000313" key="13">
    <source>
        <dbReference type="Proteomes" id="UP000050502"/>
    </source>
</evidence>
<evidence type="ECO:0000256" key="8">
    <source>
        <dbReference type="SAM" id="Phobius"/>
    </source>
</evidence>
<evidence type="ECO:0000256" key="4">
    <source>
        <dbReference type="ARBA" id="ARBA00022679"/>
    </source>
</evidence>
<dbReference type="GO" id="GO:0006493">
    <property type="term" value="P:protein O-linked glycosylation"/>
    <property type="evidence" value="ECO:0007669"/>
    <property type="project" value="InterPro"/>
</dbReference>
<accession>A0A0M9UCE9</accession>
<evidence type="ECO:0000313" key="11">
    <source>
        <dbReference type="EMBL" id="KPL89402.1"/>
    </source>
</evidence>
<dbReference type="RefSeq" id="WP_054492751.1">
    <property type="nucleotide sequence ID" value="NZ_BBZA01000088.1"/>
</dbReference>
<reference evidence="12" key="3">
    <citation type="submission" date="2015-08" db="EMBL/GenBank/DDBJ databases">
        <title>Draft Genome Sequence of a Heterotrophic Facultative Anaerobic Bacterium Ardenticatena maritima Strain 110S.</title>
        <authorList>
            <person name="Kawaichi S."/>
            <person name="Yoshida T."/>
            <person name="Sako Y."/>
            <person name="Nakamura R."/>
        </authorList>
    </citation>
    <scope>NUCLEOTIDE SEQUENCE [LARGE SCALE GENOMIC DNA]</scope>
    <source>
        <strain evidence="12">110S</strain>
    </source>
</reference>
<feature type="transmembrane region" description="Helical" evidence="8">
    <location>
        <begin position="339"/>
        <end position="360"/>
    </location>
</feature>
<protein>
    <recommendedName>
        <fullName evidence="9">ArnT-like N-terminal domain-containing protein</fullName>
    </recommendedName>
</protein>
<keyword evidence="12" id="KW-1185">Reference proteome</keyword>
<evidence type="ECO:0000256" key="1">
    <source>
        <dbReference type="ARBA" id="ARBA00004651"/>
    </source>
</evidence>
<dbReference type="OrthoDB" id="137681at2"/>
<feature type="domain" description="ArnT-like N-terminal" evidence="9">
    <location>
        <begin position="112"/>
        <end position="256"/>
    </location>
</feature>
<dbReference type="InterPro" id="IPR050297">
    <property type="entry name" value="LipidA_mod_glycosyltrf_83"/>
</dbReference>
<dbReference type="GO" id="GO:0000030">
    <property type="term" value="F:mannosyltransferase activity"/>
    <property type="evidence" value="ECO:0007669"/>
    <property type="project" value="InterPro"/>
</dbReference>
<evidence type="ECO:0000256" key="5">
    <source>
        <dbReference type="ARBA" id="ARBA00022692"/>
    </source>
</evidence>
<reference evidence="11 13" key="2">
    <citation type="submission" date="2015-07" db="EMBL/GenBank/DDBJ databases">
        <title>Whole genome sequence of Ardenticatena maritima DSM 23922.</title>
        <authorList>
            <person name="Hemp J."/>
            <person name="Ward L.M."/>
            <person name="Pace L.A."/>
            <person name="Fischer W.W."/>
        </authorList>
    </citation>
    <scope>NUCLEOTIDE SEQUENCE [LARGE SCALE GENOMIC DNA]</scope>
    <source>
        <strain evidence="11 13">110S</strain>
    </source>
</reference>
<feature type="transmembrane region" description="Helical" evidence="8">
    <location>
        <begin position="140"/>
        <end position="158"/>
    </location>
</feature>
<dbReference type="GO" id="GO:0016763">
    <property type="term" value="F:pentosyltransferase activity"/>
    <property type="evidence" value="ECO:0007669"/>
    <property type="project" value="TreeGrafter"/>
</dbReference>
<evidence type="ECO:0000256" key="2">
    <source>
        <dbReference type="ARBA" id="ARBA00022475"/>
    </source>
</evidence>
<dbReference type="PANTHER" id="PTHR33908:SF11">
    <property type="entry name" value="MEMBRANE PROTEIN"/>
    <property type="match status" value="1"/>
</dbReference>
<comment type="subcellular location">
    <subcellularLocation>
        <location evidence="1">Cell membrane</location>
        <topology evidence="1">Multi-pass membrane protein</topology>
    </subcellularLocation>
</comment>
<keyword evidence="3" id="KW-0328">Glycosyltransferase</keyword>
<sequence>MNLQRRTLWMTLALCVLILLPRLPRLGQFVTPDERKWLARSANFYYAITHADFAQTFQREHPGVTVMWAGTLGFLTRYPAYAHDAPGYFGWKYEEIEPFLREQGYQPLDMLVAGRLFVVLFITAALVGAFFFLRRVLGDAPAALAVALVALSPFHVGLSRVLHLDALLASFVLAALAALLAYVLDGHRRRDLVWAGVFAGLAWLTKSPGLFLIPVAGLVVLWDAWRETDSPPAALRRALGRGVVWGLVGLAVVVALWPALWVAPFESVARVLGTATTYAEEGHLNPTYFMGRVYEGDPGWLFYPVNYLWRETPVVLLGLLLASLFAVRRQGVFARAERRAAAAWLLLAALAFALLMTLGAKKFDRYLLPVFPLMAALAALGWWSLLEPVFTRHPQRAAALVGALVLAQSVGTVATYPYYLSYYNPLLGGARRAPDVMLIGWGEGLDAAARYLNAKPNAEQMRVTAWYMDGPFSYYFVGEPMPLRFNANVTNILQWLSTDYVVTYANQWQRRLPSEEMLTYFEQQTPEHVVVIDGLEYARIYDVRDAPPPDYLAVGRPRFTDWGGKIRLIAYKTPTQVQPGETFIATFYLQSIAPIERNLNVLVRIVGADGRELVRDEGWPWGSPTSQWVVRDVWPDGHELTIPADAPPGVYRIELTFYDPQTFEHLPAVDVKTGAPIGDTLVVDTLQVGTPPPPTHELTPAPQVGTLAALQGWDLTDAEGAPLEALPVGATVQVRLHWKVLASTETSFKGFVHLLGPDGSLLTQDDQVPLEGFLPTTLWQPGQVIVDTYTLTIPDTAPTGTYTLLAGMYDEATLQRLPVQQNGTTVGDAIQLGTVERVP</sequence>
<proteinExistence type="predicted"/>
<organism evidence="10 12">
    <name type="scientific">Ardenticatena maritima</name>
    <dbReference type="NCBI Taxonomy" id="872965"/>
    <lineage>
        <taxon>Bacteria</taxon>
        <taxon>Bacillati</taxon>
        <taxon>Chloroflexota</taxon>
        <taxon>Ardenticatenia</taxon>
        <taxon>Ardenticatenales</taxon>
        <taxon>Ardenticatenaceae</taxon>
        <taxon>Ardenticatena</taxon>
    </lineage>
</organism>
<gene>
    <name evidence="10" type="ORF">ARMA_1283</name>
    <name evidence="11" type="ORF">SE16_02810</name>
</gene>
<dbReference type="STRING" id="872965.SE16_02810"/>
<name>A0A0M9UCE9_9CHLR</name>
<evidence type="ECO:0000256" key="6">
    <source>
        <dbReference type="ARBA" id="ARBA00022989"/>
    </source>
</evidence>
<dbReference type="Pfam" id="PF02366">
    <property type="entry name" value="PMT"/>
    <property type="match status" value="1"/>
</dbReference>
<evidence type="ECO:0000313" key="10">
    <source>
        <dbReference type="EMBL" id="GAP62860.1"/>
    </source>
</evidence>
<feature type="transmembrane region" description="Helical" evidence="8">
    <location>
        <begin position="112"/>
        <end position="133"/>
    </location>
</feature>
<dbReference type="GO" id="GO:0009103">
    <property type="term" value="P:lipopolysaccharide biosynthetic process"/>
    <property type="evidence" value="ECO:0007669"/>
    <property type="project" value="UniProtKB-ARBA"/>
</dbReference>
<reference evidence="10 12" key="1">
    <citation type="journal article" date="2015" name="Genome Announc.">
        <title>Draft Genome Sequence of a Heterotrophic Facultative Anaerobic Thermophilic Bacterium, Ardenticatena maritima Strain 110ST.</title>
        <authorList>
            <person name="Kawaichi S."/>
            <person name="Yoshida T."/>
            <person name="Sako Y."/>
            <person name="Nakamura R."/>
        </authorList>
    </citation>
    <scope>NUCLEOTIDE SEQUENCE [LARGE SCALE GENOMIC DNA]</scope>
    <source>
        <strain evidence="10 12">110S</strain>
    </source>
</reference>
<evidence type="ECO:0000259" key="9">
    <source>
        <dbReference type="Pfam" id="PF02366"/>
    </source>
</evidence>
<dbReference type="PANTHER" id="PTHR33908">
    <property type="entry name" value="MANNOSYLTRANSFERASE YKCB-RELATED"/>
    <property type="match status" value="1"/>
</dbReference>
<dbReference type="GO" id="GO:0005886">
    <property type="term" value="C:plasma membrane"/>
    <property type="evidence" value="ECO:0007669"/>
    <property type="project" value="UniProtKB-SubCell"/>
</dbReference>
<dbReference type="EMBL" id="BBZA01000088">
    <property type="protein sequence ID" value="GAP62860.1"/>
    <property type="molecule type" value="Genomic_DNA"/>
</dbReference>
<evidence type="ECO:0000256" key="7">
    <source>
        <dbReference type="ARBA" id="ARBA00023136"/>
    </source>
</evidence>
<dbReference type="EMBL" id="LGKN01000003">
    <property type="protein sequence ID" value="KPL89402.1"/>
    <property type="molecule type" value="Genomic_DNA"/>
</dbReference>
<feature type="transmembrane region" description="Helical" evidence="8">
    <location>
        <begin position="307"/>
        <end position="327"/>
    </location>
</feature>
<dbReference type="InParanoid" id="A0A0M9UCE9"/>
<dbReference type="Proteomes" id="UP000050502">
    <property type="component" value="Unassembled WGS sequence"/>
</dbReference>
<feature type="transmembrane region" description="Helical" evidence="8">
    <location>
        <begin position="243"/>
        <end position="263"/>
    </location>
</feature>
<keyword evidence="4" id="KW-0808">Transferase</keyword>
<keyword evidence="5 8" id="KW-0812">Transmembrane</keyword>
<dbReference type="Proteomes" id="UP000037784">
    <property type="component" value="Unassembled WGS sequence"/>
</dbReference>
<keyword evidence="7 8" id="KW-0472">Membrane</keyword>
<dbReference type="InterPro" id="IPR003342">
    <property type="entry name" value="ArnT-like_N"/>
</dbReference>
<evidence type="ECO:0000313" key="12">
    <source>
        <dbReference type="Proteomes" id="UP000037784"/>
    </source>
</evidence>
<comment type="caution">
    <text evidence="10">The sequence shown here is derived from an EMBL/GenBank/DDBJ whole genome shotgun (WGS) entry which is preliminary data.</text>
</comment>